<keyword evidence="1" id="KW-1133">Transmembrane helix</keyword>
<dbReference type="Proteomes" id="UP000006729">
    <property type="component" value="Chromosome 5"/>
</dbReference>
<proteinExistence type="predicted"/>
<dbReference type="EMBL" id="CM009294">
    <property type="protein sequence ID" value="PNT37962.1"/>
    <property type="molecule type" value="Genomic_DNA"/>
</dbReference>
<evidence type="ECO:0000313" key="3">
    <source>
        <dbReference type="Proteomes" id="UP000006729"/>
    </source>
</evidence>
<gene>
    <name evidence="2" type="ORF">POPTR_005G214900</name>
</gene>
<dbReference type="InParanoid" id="A0A2K2AKA4"/>
<dbReference type="AlphaFoldDB" id="A0A2K2AKA4"/>
<feature type="transmembrane region" description="Helical" evidence="1">
    <location>
        <begin position="16"/>
        <end position="38"/>
    </location>
</feature>
<evidence type="ECO:0000313" key="2">
    <source>
        <dbReference type="EMBL" id="PNT37962.1"/>
    </source>
</evidence>
<protein>
    <submittedName>
        <fullName evidence="2">Uncharacterized protein</fullName>
    </submittedName>
</protein>
<reference evidence="2 3" key="1">
    <citation type="journal article" date="2006" name="Science">
        <title>The genome of black cottonwood, Populus trichocarpa (Torr. &amp; Gray).</title>
        <authorList>
            <person name="Tuskan G.A."/>
            <person name="Difazio S."/>
            <person name="Jansson S."/>
            <person name="Bohlmann J."/>
            <person name="Grigoriev I."/>
            <person name="Hellsten U."/>
            <person name="Putnam N."/>
            <person name="Ralph S."/>
            <person name="Rombauts S."/>
            <person name="Salamov A."/>
            <person name="Schein J."/>
            <person name="Sterck L."/>
            <person name="Aerts A."/>
            <person name="Bhalerao R.R."/>
            <person name="Bhalerao R.P."/>
            <person name="Blaudez D."/>
            <person name="Boerjan W."/>
            <person name="Brun A."/>
            <person name="Brunner A."/>
            <person name="Busov V."/>
            <person name="Campbell M."/>
            <person name="Carlson J."/>
            <person name="Chalot M."/>
            <person name="Chapman J."/>
            <person name="Chen G.L."/>
            <person name="Cooper D."/>
            <person name="Coutinho P.M."/>
            <person name="Couturier J."/>
            <person name="Covert S."/>
            <person name="Cronk Q."/>
            <person name="Cunningham R."/>
            <person name="Davis J."/>
            <person name="Degroeve S."/>
            <person name="Dejardin A."/>
            <person name="Depamphilis C."/>
            <person name="Detter J."/>
            <person name="Dirks B."/>
            <person name="Dubchak I."/>
            <person name="Duplessis S."/>
            <person name="Ehlting J."/>
            <person name="Ellis B."/>
            <person name="Gendler K."/>
            <person name="Goodstein D."/>
            <person name="Gribskov M."/>
            <person name="Grimwood J."/>
            <person name="Groover A."/>
            <person name="Gunter L."/>
            <person name="Hamberger B."/>
            <person name="Heinze B."/>
            <person name="Helariutta Y."/>
            <person name="Henrissat B."/>
            <person name="Holligan D."/>
            <person name="Holt R."/>
            <person name="Huang W."/>
            <person name="Islam-Faridi N."/>
            <person name="Jones S."/>
            <person name="Jones-Rhoades M."/>
            <person name="Jorgensen R."/>
            <person name="Joshi C."/>
            <person name="Kangasjarvi J."/>
            <person name="Karlsson J."/>
            <person name="Kelleher C."/>
            <person name="Kirkpatrick R."/>
            <person name="Kirst M."/>
            <person name="Kohler A."/>
            <person name="Kalluri U."/>
            <person name="Larimer F."/>
            <person name="Leebens-Mack J."/>
            <person name="Leple J.C."/>
            <person name="Locascio P."/>
            <person name="Lou Y."/>
            <person name="Lucas S."/>
            <person name="Martin F."/>
            <person name="Montanini B."/>
            <person name="Napoli C."/>
            <person name="Nelson D.R."/>
            <person name="Nelson C."/>
            <person name="Nieminen K."/>
            <person name="Nilsson O."/>
            <person name="Pereda V."/>
            <person name="Peter G."/>
            <person name="Philippe R."/>
            <person name="Pilate G."/>
            <person name="Poliakov A."/>
            <person name="Razumovskaya J."/>
            <person name="Richardson P."/>
            <person name="Rinaldi C."/>
            <person name="Ritland K."/>
            <person name="Rouze P."/>
            <person name="Ryaboy D."/>
            <person name="Schmutz J."/>
            <person name="Schrader J."/>
            <person name="Segerman B."/>
            <person name="Shin H."/>
            <person name="Siddiqui A."/>
            <person name="Sterky F."/>
            <person name="Terry A."/>
            <person name="Tsai C.J."/>
            <person name="Uberbacher E."/>
            <person name="Unneberg P."/>
            <person name="Vahala J."/>
            <person name="Wall K."/>
            <person name="Wessler S."/>
            <person name="Yang G."/>
            <person name="Yin T."/>
            <person name="Douglas C."/>
            <person name="Marra M."/>
            <person name="Sandberg G."/>
            <person name="Van de Peer Y."/>
            <person name="Rokhsar D."/>
        </authorList>
    </citation>
    <scope>NUCLEOTIDE SEQUENCE [LARGE SCALE GENOMIC DNA]</scope>
    <source>
        <strain evidence="3">cv. Nisqually</strain>
    </source>
</reference>
<organism evidence="2 3">
    <name type="scientific">Populus trichocarpa</name>
    <name type="common">Western balsam poplar</name>
    <name type="synonym">Populus balsamifera subsp. trichocarpa</name>
    <dbReference type="NCBI Taxonomy" id="3694"/>
    <lineage>
        <taxon>Eukaryota</taxon>
        <taxon>Viridiplantae</taxon>
        <taxon>Streptophyta</taxon>
        <taxon>Embryophyta</taxon>
        <taxon>Tracheophyta</taxon>
        <taxon>Spermatophyta</taxon>
        <taxon>Magnoliopsida</taxon>
        <taxon>eudicotyledons</taxon>
        <taxon>Gunneridae</taxon>
        <taxon>Pentapetalae</taxon>
        <taxon>rosids</taxon>
        <taxon>fabids</taxon>
        <taxon>Malpighiales</taxon>
        <taxon>Salicaceae</taxon>
        <taxon>Saliceae</taxon>
        <taxon>Populus</taxon>
    </lineage>
</organism>
<keyword evidence="3" id="KW-1185">Reference proteome</keyword>
<name>A0A2K2AKA4_POPTR</name>
<accession>A0A2K2AKA4</accession>
<keyword evidence="1" id="KW-0812">Transmembrane</keyword>
<keyword evidence="1" id="KW-0472">Membrane</keyword>
<feature type="transmembrane region" description="Helical" evidence="1">
    <location>
        <begin position="44"/>
        <end position="63"/>
    </location>
</feature>
<evidence type="ECO:0000256" key="1">
    <source>
        <dbReference type="SAM" id="Phobius"/>
    </source>
</evidence>
<sequence>MATDPRLNHVNFCHNYLVFLLVAGLYHGCTHIHTFIFTSVHLQFLYGIFSFQCLLLRSLLLSINKECINK</sequence>